<feature type="domain" description="Aminotransferase class V" evidence="1">
    <location>
        <begin position="21"/>
        <end position="380"/>
    </location>
</feature>
<dbReference type="NCBIfam" id="TIGR01976">
    <property type="entry name" value="am_tr_V_VC1184"/>
    <property type="match status" value="1"/>
</dbReference>
<protein>
    <submittedName>
        <fullName evidence="2">Unannotated protein</fullName>
    </submittedName>
</protein>
<dbReference type="InterPro" id="IPR015421">
    <property type="entry name" value="PyrdxlP-dep_Trfase_major"/>
</dbReference>
<dbReference type="SUPFAM" id="SSF53383">
    <property type="entry name" value="PLP-dependent transferases"/>
    <property type="match status" value="1"/>
</dbReference>
<dbReference type="Pfam" id="PF00266">
    <property type="entry name" value="Aminotran_5"/>
    <property type="match status" value="1"/>
</dbReference>
<dbReference type="InterPro" id="IPR015422">
    <property type="entry name" value="PyrdxlP-dep_Trfase_small"/>
</dbReference>
<organism evidence="2">
    <name type="scientific">freshwater metagenome</name>
    <dbReference type="NCBI Taxonomy" id="449393"/>
    <lineage>
        <taxon>unclassified sequences</taxon>
        <taxon>metagenomes</taxon>
        <taxon>ecological metagenomes</taxon>
    </lineage>
</organism>
<name>A0A6J6Q615_9ZZZZ</name>
<proteinExistence type="predicted"/>
<evidence type="ECO:0000259" key="1">
    <source>
        <dbReference type="Pfam" id="PF00266"/>
    </source>
</evidence>
<dbReference type="Gene3D" id="3.90.1150.10">
    <property type="entry name" value="Aspartate Aminotransferase, domain 1"/>
    <property type="match status" value="1"/>
</dbReference>
<reference evidence="2" key="1">
    <citation type="submission" date="2020-05" db="EMBL/GenBank/DDBJ databases">
        <authorList>
            <person name="Chiriac C."/>
            <person name="Salcher M."/>
            <person name="Ghai R."/>
            <person name="Kavagutti S V."/>
        </authorList>
    </citation>
    <scope>NUCLEOTIDE SEQUENCE</scope>
</reference>
<sequence length="391" mass="41578">MSSSVDIQHRFPGLNGGWARFDGPAGTQMVDSAIRAMTEFASSGINANTGGYFAAANECDALLERTRGVLGTLFGANPEGICLGANMTTMTMALTRAIARTLKPGDRVVGTKLDHDANVSPWRIACDLSGAEHKLAPFSTSTFELDTDAMIALITPNTKWVAITGASNLLGTAPNLKPIIDAAHNVGARVFVDAVHLAVHRQIDVGQIGCDVLATSPYKWYGPHAGVLCVEPELLNSLPVAKVRPAENIGPRRFETGTPNFEGIAAVEAAARFLIEEDMNKVESYENGVFLPLLNGLQNIDGVKVWGRPTLEGRVPTVSFTIQGHHPDHVAQVLAQARIAVWSGSSYAVEAVDQLGLTESGGVVRAGVTRYVSANDVDRLLEVVTSLASNR</sequence>
<dbReference type="EMBL" id="CAEZYG010000026">
    <property type="protein sequence ID" value="CAB4706256.1"/>
    <property type="molecule type" value="Genomic_DNA"/>
</dbReference>
<dbReference type="Gene3D" id="3.40.640.10">
    <property type="entry name" value="Type I PLP-dependent aspartate aminotransferase-like (Major domain)"/>
    <property type="match status" value="1"/>
</dbReference>
<accession>A0A6J6Q615</accession>
<dbReference type="AlphaFoldDB" id="A0A6J6Q615"/>
<gene>
    <name evidence="2" type="ORF">UFOPK2657_00268</name>
</gene>
<dbReference type="PANTHER" id="PTHR43586">
    <property type="entry name" value="CYSTEINE DESULFURASE"/>
    <property type="match status" value="1"/>
</dbReference>
<dbReference type="InterPro" id="IPR000192">
    <property type="entry name" value="Aminotrans_V_dom"/>
</dbReference>
<dbReference type="InterPro" id="IPR015424">
    <property type="entry name" value="PyrdxlP-dep_Trfase"/>
</dbReference>
<dbReference type="InterPro" id="IPR011340">
    <property type="entry name" value="Cys_dSase-rel"/>
</dbReference>
<dbReference type="PANTHER" id="PTHR43586:SF21">
    <property type="entry name" value="PYRIDOXAL PHOSPHATE (PLP)-DEPENDENT ASPARTATE AMINOTRANSFERASE SUPERFAMILY"/>
    <property type="match status" value="1"/>
</dbReference>
<evidence type="ECO:0000313" key="2">
    <source>
        <dbReference type="EMBL" id="CAB4706256.1"/>
    </source>
</evidence>